<feature type="compositionally biased region" description="Basic and acidic residues" evidence="1">
    <location>
        <begin position="8"/>
        <end position="22"/>
    </location>
</feature>
<protein>
    <submittedName>
        <fullName evidence="2">Uncharacterized protein</fullName>
    </submittedName>
</protein>
<sequence length="200" mass="22715">MASTSPIDHYESIRQAQGEDGRVEDRADRYNFIAHCIRSSAKASELNDQPLMLRNGKIYIDTDLLQEDGASHICSGYYAPYPDGSYEGLVTTINDAATTMNWVYVEINTNELRCGDRKDADRNLAGPFDRTRETRHLTFQEWEGFCAVEETPGIWAVYFDTDDNALKDKVPLGTIILEIEIELQEKRYEMDAQAATQTQT</sequence>
<feature type="region of interest" description="Disordered" evidence="1">
    <location>
        <begin position="1"/>
        <end position="22"/>
    </location>
</feature>
<comment type="caution">
    <text evidence="2">The sequence shown here is derived from an EMBL/GenBank/DDBJ whole genome shotgun (WGS) entry which is preliminary data.</text>
</comment>
<evidence type="ECO:0000313" key="3">
    <source>
        <dbReference type="Proteomes" id="UP000799444"/>
    </source>
</evidence>
<dbReference type="PANTHER" id="PTHR38049:SF2">
    <property type="entry name" value="RICIN B LECTIN DOMAIN-CONTAINING PROTEIN"/>
    <property type="match status" value="1"/>
</dbReference>
<dbReference type="AlphaFoldDB" id="A0A9P4USL7"/>
<dbReference type="EMBL" id="ML996378">
    <property type="protein sequence ID" value="KAF2726867.1"/>
    <property type="molecule type" value="Genomic_DNA"/>
</dbReference>
<evidence type="ECO:0000256" key="1">
    <source>
        <dbReference type="SAM" id="MobiDB-lite"/>
    </source>
</evidence>
<dbReference type="Proteomes" id="UP000799444">
    <property type="component" value="Unassembled WGS sequence"/>
</dbReference>
<dbReference type="PANTHER" id="PTHR38049">
    <property type="entry name" value="RICIN B LECTIN DOMAIN-CONTAINING PROTEIN"/>
    <property type="match status" value="1"/>
</dbReference>
<reference evidence="2" key="1">
    <citation type="journal article" date="2020" name="Stud. Mycol.">
        <title>101 Dothideomycetes genomes: a test case for predicting lifestyles and emergence of pathogens.</title>
        <authorList>
            <person name="Haridas S."/>
            <person name="Albert R."/>
            <person name="Binder M."/>
            <person name="Bloem J."/>
            <person name="Labutti K."/>
            <person name="Salamov A."/>
            <person name="Andreopoulos B."/>
            <person name="Baker S."/>
            <person name="Barry K."/>
            <person name="Bills G."/>
            <person name="Bluhm B."/>
            <person name="Cannon C."/>
            <person name="Castanera R."/>
            <person name="Culley D."/>
            <person name="Daum C."/>
            <person name="Ezra D."/>
            <person name="Gonzalez J."/>
            <person name="Henrissat B."/>
            <person name="Kuo A."/>
            <person name="Liang C."/>
            <person name="Lipzen A."/>
            <person name="Lutzoni F."/>
            <person name="Magnuson J."/>
            <person name="Mondo S."/>
            <person name="Nolan M."/>
            <person name="Ohm R."/>
            <person name="Pangilinan J."/>
            <person name="Park H.-J."/>
            <person name="Ramirez L."/>
            <person name="Alfaro M."/>
            <person name="Sun H."/>
            <person name="Tritt A."/>
            <person name="Yoshinaga Y."/>
            <person name="Zwiers L.-H."/>
            <person name="Turgeon B."/>
            <person name="Goodwin S."/>
            <person name="Spatafora J."/>
            <person name="Crous P."/>
            <person name="Grigoriev I."/>
        </authorList>
    </citation>
    <scope>NUCLEOTIDE SEQUENCE</scope>
    <source>
        <strain evidence="2">CBS 125425</strain>
    </source>
</reference>
<gene>
    <name evidence="2" type="ORF">EJ04DRAFT_452474</name>
</gene>
<dbReference type="OrthoDB" id="3928002at2759"/>
<accession>A0A9P4USL7</accession>
<evidence type="ECO:0000313" key="2">
    <source>
        <dbReference type="EMBL" id="KAF2726867.1"/>
    </source>
</evidence>
<name>A0A9P4USL7_9PLEO</name>
<proteinExistence type="predicted"/>
<keyword evidence="3" id="KW-1185">Reference proteome</keyword>
<feature type="non-terminal residue" evidence="2">
    <location>
        <position position="200"/>
    </location>
</feature>
<organism evidence="2 3">
    <name type="scientific">Polyplosphaeria fusca</name>
    <dbReference type="NCBI Taxonomy" id="682080"/>
    <lineage>
        <taxon>Eukaryota</taxon>
        <taxon>Fungi</taxon>
        <taxon>Dikarya</taxon>
        <taxon>Ascomycota</taxon>
        <taxon>Pezizomycotina</taxon>
        <taxon>Dothideomycetes</taxon>
        <taxon>Pleosporomycetidae</taxon>
        <taxon>Pleosporales</taxon>
        <taxon>Tetraplosphaeriaceae</taxon>
        <taxon>Polyplosphaeria</taxon>
    </lineage>
</organism>